<sequence>MFFYTIVRLHGIPCSMVSDCDQVSTSNMWSELFNLTSVSMHLISAFHPQRDGQSEVTNSVLGLAKVVAVDRDVFLTEIRDCQLQAQDHMKEVQDKDNQDVEFQVGDR</sequence>
<dbReference type="Gene3D" id="3.30.420.10">
    <property type="entry name" value="Ribonuclease H-like superfamily/Ribonuclease H"/>
    <property type="match status" value="1"/>
</dbReference>
<dbReference type="AlphaFoldDB" id="A0AAQ3PP91"/>
<evidence type="ECO:0000313" key="1">
    <source>
        <dbReference type="EMBL" id="WVZ53064.1"/>
    </source>
</evidence>
<dbReference type="GO" id="GO:0003676">
    <property type="term" value="F:nucleic acid binding"/>
    <property type="evidence" value="ECO:0007669"/>
    <property type="project" value="InterPro"/>
</dbReference>
<proteinExistence type="predicted"/>
<dbReference type="Proteomes" id="UP001341281">
    <property type="component" value="Chromosome 01"/>
</dbReference>
<evidence type="ECO:0000313" key="2">
    <source>
        <dbReference type="Proteomes" id="UP001341281"/>
    </source>
</evidence>
<protein>
    <recommendedName>
        <fullName evidence="3">Integrase catalytic domain-containing protein</fullName>
    </recommendedName>
</protein>
<dbReference type="EMBL" id="CP144745">
    <property type="protein sequence ID" value="WVZ53064.1"/>
    <property type="molecule type" value="Genomic_DNA"/>
</dbReference>
<dbReference type="InterPro" id="IPR036397">
    <property type="entry name" value="RNaseH_sf"/>
</dbReference>
<dbReference type="SUPFAM" id="SSF53098">
    <property type="entry name" value="Ribonuclease H-like"/>
    <property type="match status" value="1"/>
</dbReference>
<gene>
    <name evidence="1" type="ORF">U9M48_004053</name>
</gene>
<accession>A0AAQ3PP91</accession>
<evidence type="ECO:0008006" key="3">
    <source>
        <dbReference type="Google" id="ProtNLM"/>
    </source>
</evidence>
<keyword evidence="2" id="KW-1185">Reference proteome</keyword>
<feature type="non-terminal residue" evidence="1">
    <location>
        <position position="107"/>
    </location>
</feature>
<reference evidence="1 2" key="1">
    <citation type="submission" date="2024-02" db="EMBL/GenBank/DDBJ databases">
        <title>High-quality chromosome-scale genome assembly of Pensacola bahiagrass (Paspalum notatum Flugge var. saurae).</title>
        <authorList>
            <person name="Vega J.M."/>
            <person name="Podio M."/>
            <person name="Orjuela J."/>
            <person name="Siena L.A."/>
            <person name="Pessino S.C."/>
            <person name="Combes M.C."/>
            <person name="Mariac C."/>
            <person name="Albertini E."/>
            <person name="Pupilli F."/>
            <person name="Ortiz J.P.A."/>
            <person name="Leblanc O."/>
        </authorList>
    </citation>
    <scope>NUCLEOTIDE SEQUENCE [LARGE SCALE GENOMIC DNA]</scope>
    <source>
        <strain evidence="1">R1</strain>
        <tissue evidence="1">Leaf</tissue>
    </source>
</reference>
<dbReference type="InterPro" id="IPR012337">
    <property type="entry name" value="RNaseH-like_sf"/>
</dbReference>
<organism evidence="1 2">
    <name type="scientific">Paspalum notatum var. saurae</name>
    <dbReference type="NCBI Taxonomy" id="547442"/>
    <lineage>
        <taxon>Eukaryota</taxon>
        <taxon>Viridiplantae</taxon>
        <taxon>Streptophyta</taxon>
        <taxon>Embryophyta</taxon>
        <taxon>Tracheophyta</taxon>
        <taxon>Spermatophyta</taxon>
        <taxon>Magnoliopsida</taxon>
        <taxon>Liliopsida</taxon>
        <taxon>Poales</taxon>
        <taxon>Poaceae</taxon>
        <taxon>PACMAD clade</taxon>
        <taxon>Panicoideae</taxon>
        <taxon>Andropogonodae</taxon>
        <taxon>Paspaleae</taxon>
        <taxon>Paspalinae</taxon>
        <taxon>Paspalum</taxon>
    </lineage>
</organism>
<name>A0AAQ3PP91_PASNO</name>